<proteinExistence type="predicted"/>
<gene>
    <name evidence="1" type="ORF">WUBG_13580</name>
</gene>
<dbReference type="Proteomes" id="UP000004810">
    <property type="component" value="Unassembled WGS sequence"/>
</dbReference>
<sequence length="71" mass="8018">NTDWIDNEEIDQSQIIVDKFSSSCELLTESLTVNALSRMKTEECRAKARNIVCNINQLIPDSLPNTCPKYG</sequence>
<evidence type="ECO:0000313" key="1">
    <source>
        <dbReference type="EMBL" id="EJW75512.1"/>
    </source>
</evidence>
<evidence type="ECO:0000313" key="2">
    <source>
        <dbReference type="Proteomes" id="UP000004810"/>
    </source>
</evidence>
<name>J9EER5_WUCBA</name>
<reference evidence="2" key="1">
    <citation type="submission" date="2012-08" db="EMBL/GenBank/DDBJ databases">
        <title>The Genome Sequence of Wuchereria bancrofti.</title>
        <authorList>
            <person name="Nutman T.B."/>
            <person name="Fink D.L."/>
            <person name="Russ C."/>
            <person name="Young S."/>
            <person name="Zeng Q."/>
            <person name="Koehrsen M."/>
            <person name="Alvarado L."/>
            <person name="Berlin A."/>
            <person name="Chapman S.B."/>
            <person name="Chen Z."/>
            <person name="Freedman E."/>
            <person name="Gellesch M."/>
            <person name="Goldberg J."/>
            <person name="Griggs A."/>
            <person name="Gujja S."/>
            <person name="Heilman E.R."/>
            <person name="Heiman D."/>
            <person name="Hepburn T."/>
            <person name="Howarth C."/>
            <person name="Jen D."/>
            <person name="Larson L."/>
            <person name="Lewis B."/>
            <person name="Mehta T."/>
            <person name="Park D."/>
            <person name="Pearson M."/>
            <person name="Roberts A."/>
            <person name="Saif S."/>
            <person name="Shea T."/>
            <person name="Shenoy N."/>
            <person name="Sisk P."/>
            <person name="Stolte C."/>
            <person name="Sykes S."/>
            <person name="Walk T."/>
            <person name="White J."/>
            <person name="Yandava C."/>
            <person name="Haas B."/>
            <person name="Henn M.R."/>
            <person name="Nusbaum C."/>
            <person name="Birren B."/>
        </authorList>
    </citation>
    <scope>NUCLEOTIDE SEQUENCE [LARGE SCALE GENOMIC DNA]</scope>
    <source>
        <strain evidence="2">NA</strain>
    </source>
</reference>
<accession>J9EER5</accession>
<feature type="non-terminal residue" evidence="1">
    <location>
        <position position="1"/>
    </location>
</feature>
<organism evidence="1 2">
    <name type="scientific">Wuchereria bancrofti</name>
    <dbReference type="NCBI Taxonomy" id="6293"/>
    <lineage>
        <taxon>Eukaryota</taxon>
        <taxon>Metazoa</taxon>
        <taxon>Ecdysozoa</taxon>
        <taxon>Nematoda</taxon>
        <taxon>Chromadorea</taxon>
        <taxon>Rhabditida</taxon>
        <taxon>Spirurina</taxon>
        <taxon>Spiruromorpha</taxon>
        <taxon>Filarioidea</taxon>
        <taxon>Onchocercidae</taxon>
        <taxon>Wuchereria</taxon>
    </lineage>
</organism>
<comment type="caution">
    <text evidence="1">The sequence shown here is derived from an EMBL/GenBank/DDBJ whole genome shotgun (WGS) entry which is preliminary data.</text>
</comment>
<protein>
    <submittedName>
        <fullName evidence="1">Uncharacterized protein</fullName>
    </submittedName>
</protein>
<dbReference type="AlphaFoldDB" id="J9EER5"/>
<dbReference type="EMBL" id="ADBV01010458">
    <property type="protein sequence ID" value="EJW75512.1"/>
    <property type="molecule type" value="Genomic_DNA"/>
</dbReference>